<feature type="region of interest" description="Disordered" evidence="1">
    <location>
        <begin position="88"/>
        <end position="107"/>
    </location>
</feature>
<organism evidence="2">
    <name type="scientific">Hyperionvirus sp</name>
    <dbReference type="NCBI Taxonomy" id="2487770"/>
    <lineage>
        <taxon>Viruses</taxon>
        <taxon>Varidnaviria</taxon>
        <taxon>Bamfordvirae</taxon>
        <taxon>Nucleocytoviricota</taxon>
        <taxon>Megaviricetes</taxon>
        <taxon>Imitervirales</taxon>
        <taxon>Mimiviridae</taxon>
        <taxon>Klosneuvirinae</taxon>
    </lineage>
</organism>
<gene>
    <name evidence="2" type="ORF">Hyperionvirus6_5</name>
</gene>
<evidence type="ECO:0000256" key="1">
    <source>
        <dbReference type="SAM" id="MobiDB-lite"/>
    </source>
</evidence>
<proteinExistence type="predicted"/>
<protein>
    <submittedName>
        <fullName evidence="2">Uncharacterized protein</fullName>
    </submittedName>
</protein>
<accession>A0A3G5AA08</accession>
<dbReference type="EMBL" id="MK072388">
    <property type="protein sequence ID" value="AYV83324.1"/>
    <property type="molecule type" value="Genomic_DNA"/>
</dbReference>
<evidence type="ECO:0000313" key="2">
    <source>
        <dbReference type="EMBL" id="AYV83324.1"/>
    </source>
</evidence>
<name>A0A3G5AA08_9VIRU</name>
<sequence>MSVHEYIRTCAISRRHRAALENDSIAPIILNAYRKLMKEQTKICEHCARWRSKEHTFCEAHRYRSMVTGQLNWKDAADEDDIEWFHALEPSPESTQESHGKWRKKRF</sequence>
<reference evidence="2" key="1">
    <citation type="submission" date="2018-10" db="EMBL/GenBank/DDBJ databases">
        <title>Hidden diversity of soil giant viruses.</title>
        <authorList>
            <person name="Schulz F."/>
            <person name="Alteio L."/>
            <person name="Goudeau D."/>
            <person name="Ryan E.M."/>
            <person name="Malmstrom R.R."/>
            <person name="Blanchard J."/>
            <person name="Woyke T."/>
        </authorList>
    </citation>
    <scope>NUCLEOTIDE SEQUENCE</scope>
    <source>
        <strain evidence="2">HYV1</strain>
    </source>
</reference>